<dbReference type="GO" id="GO:0009893">
    <property type="term" value="P:positive regulation of metabolic process"/>
    <property type="evidence" value="ECO:0007669"/>
    <property type="project" value="UniProtKB-ARBA"/>
</dbReference>
<dbReference type="PROSITE" id="PS00463">
    <property type="entry name" value="ZN2_CY6_FUNGAL_1"/>
    <property type="match status" value="1"/>
</dbReference>
<keyword evidence="8" id="KW-1185">Reference proteome</keyword>
<evidence type="ECO:0000256" key="4">
    <source>
        <dbReference type="ARBA" id="ARBA00023242"/>
    </source>
</evidence>
<keyword evidence="1" id="KW-0805">Transcription regulation</keyword>
<dbReference type="SUPFAM" id="SSF57701">
    <property type="entry name" value="Zn2/Cys6 DNA-binding domain"/>
    <property type="match status" value="1"/>
</dbReference>
<dbReference type="PROSITE" id="PS50048">
    <property type="entry name" value="ZN2_CY6_FUNGAL_2"/>
    <property type="match status" value="1"/>
</dbReference>
<dbReference type="EMBL" id="ML742200">
    <property type="protein sequence ID" value="KAE8147583.1"/>
    <property type="molecule type" value="Genomic_DNA"/>
</dbReference>
<name>A0A5N6TMJ8_ASPAV</name>
<dbReference type="SMART" id="SM00066">
    <property type="entry name" value="GAL4"/>
    <property type="match status" value="1"/>
</dbReference>
<evidence type="ECO:0000256" key="1">
    <source>
        <dbReference type="ARBA" id="ARBA00023015"/>
    </source>
</evidence>
<protein>
    <recommendedName>
        <fullName evidence="6">Zn(2)-C6 fungal-type domain-containing protein</fullName>
    </recommendedName>
</protein>
<dbReference type="Proteomes" id="UP000325780">
    <property type="component" value="Unassembled WGS sequence"/>
</dbReference>
<dbReference type="GO" id="GO:0008270">
    <property type="term" value="F:zinc ion binding"/>
    <property type="evidence" value="ECO:0007669"/>
    <property type="project" value="InterPro"/>
</dbReference>
<feature type="region of interest" description="Disordered" evidence="5">
    <location>
        <begin position="54"/>
        <end position="75"/>
    </location>
</feature>
<dbReference type="Gene3D" id="4.10.240.10">
    <property type="entry name" value="Zn(2)-C6 fungal-type DNA-binding domain"/>
    <property type="match status" value="1"/>
</dbReference>
<dbReference type="CDD" id="cd00067">
    <property type="entry name" value="GAL4"/>
    <property type="match status" value="1"/>
</dbReference>
<dbReference type="Pfam" id="PF00172">
    <property type="entry name" value="Zn_clus"/>
    <property type="match status" value="1"/>
</dbReference>
<keyword evidence="4" id="KW-0539">Nucleus</keyword>
<proteinExistence type="predicted"/>
<dbReference type="GO" id="GO:0000981">
    <property type="term" value="F:DNA-binding transcription factor activity, RNA polymerase II-specific"/>
    <property type="evidence" value="ECO:0007669"/>
    <property type="project" value="InterPro"/>
</dbReference>
<dbReference type="InterPro" id="IPR053175">
    <property type="entry name" value="DHMBA_Reg_Transcription_Factor"/>
</dbReference>
<evidence type="ECO:0000259" key="6">
    <source>
        <dbReference type="PROSITE" id="PS50048"/>
    </source>
</evidence>
<evidence type="ECO:0000313" key="8">
    <source>
        <dbReference type="Proteomes" id="UP000325780"/>
    </source>
</evidence>
<gene>
    <name evidence="7" type="ORF">BDV25DRAFT_30284</name>
</gene>
<sequence length="513" mass="58467">MPRHGRLSKGCQICRKRKIKCDQARPSCSQCRRSGWKCPQYDLVDRMFQREDVGKTVQSTDEFDRPRPRSTSGSAPNAIIAANETQHCLSRGLPKEVIPSINDLAINFFLSTHVFHDTDGALRGYYEYLPVLRDQTKSHNPLSESLNAVALAAYAYTFRQPDLLVAAKRYYSYVLRHISAALLSPIDAIRDTMIASILLLSTYETLCMEDMSWLSHCIAHIKGAMLVTNIRPHHIMTTRHGLQLFLHMYRCLIMNCLLRSTRVPVELINLRSCASNNLDTNDPAWKLLDICVKVAQFRADVKECIIREDKRIVNKALEIDRGLAALADGMPPRWEFQIIPVKQNSKFACEPHCHVYSDLWMAAIWNNIRTCRLLLYREVCAQFKDRPIYEKATNDFIHQHANHILEHMASEICATVPQYCGQLPEVIAELKKDERNGAFNSSYMANIAVSGSVPTTAGVYFLFWPLYNAGQATKSDIQKKWIIDRSRHLGRTTGIQQALVLADVLERGEELPF</sequence>
<dbReference type="InterPro" id="IPR036864">
    <property type="entry name" value="Zn2-C6_fun-type_DNA-bd_sf"/>
</dbReference>
<keyword evidence="3" id="KW-0804">Transcription</keyword>
<evidence type="ECO:0000313" key="7">
    <source>
        <dbReference type="EMBL" id="KAE8147583.1"/>
    </source>
</evidence>
<dbReference type="OrthoDB" id="5429770at2759"/>
<dbReference type="InterPro" id="IPR001138">
    <property type="entry name" value="Zn2Cys6_DnaBD"/>
</dbReference>
<organism evidence="7 8">
    <name type="scientific">Aspergillus avenaceus</name>
    <dbReference type="NCBI Taxonomy" id="36643"/>
    <lineage>
        <taxon>Eukaryota</taxon>
        <taxon>Fungi</taxon>
        <taxon>Dikarya</taxon>
        <taxon>Ascomycota</taxon>
        <taxon>Pezizomycotina</taxon>
        <taxon>Eurotiomycetes</taxon>
        <taxon>Eurotiomycetidae</taxon>
        <taxon>Eurotiales</taxon>
        <taxon>Aspergillaceae</taxon>
        <taxon>Aspergillus</taxon>
        <taxon>Aspergillus subgen. Circumdati</taxon>
    </lineage>
</organism>
<evidence type="ECO:0000256" key="2">
    <source>
        <dbReference type="ARBA" id="ARBA00023125"/>
    </source>
</evidence>
<dbReference type="GO" id="GO:0003677">
    <property type="term" value="F:DNA binding"/>
    <property type="evidence" value="ECO:0007669"/>
    <property type="project" value="UniProtKB-KW"/>
</dbReference>
<reference evidence="7 8" key="1">
    <citation type="submission" date="2019-04" db="EMBL/GenBank/DDBJ databases">
        <title>Friends and foes A comparative genomics study of 23 Aspergillus species from section Flavi.</title>
        <authorList>
            <consortium name="DOE Joint Genome Institute"/>
            <person name="Kjaerbolling I."/>
            <person name="Vesth T."/>
            <person name="Frisvad J.C."/>
            <person name="Nybo J.L."/>
            <person name="Theobald S."/>
            <person name="Kildgaard S."/>
            <person name="Isbrandt T."/>
            <person name="Kuo A."/>
            <person name="Sato A."/>
            <person name="Lyhne E.K."/>
            <person name="Kogle M.E."/>
            <person name="Wiebenga A."/>
            <person name="Kun R.S."/>
            <person name="Lubbers R.J."/>
            <person name="Makela M.R."/>
            <person name="Barry K."/>
            <person name="Chovatia M."/>
            <person name="Clum A."/>
            <person name="Daum C."/>
            <person name="Haridas S."/>
            <person name="He G."/>
            <person name="LaButti K."/>
            <person name="Lipzen A."/>
            <person name="Mondo S."/>
            <person name="Riley R."/>
            <person name="Salamov A."/>
            <person name="Simmons B.A."/>
            <person name="Magnuson J.K."/>
            <person name="Henrissat B."/>
            <person name="Mortensen U.H."/>
            <person name="Larsen T.O."/>
            <person name="Devries R.P."/>
            <person name="Grigoriev I.V."/>
            <person name="Machida M."/>
            <person name="Baker S.E."/>
            <person name="Andersen M.R."/>
        </authorList>
    </citation>
    <scope>NUCLEOTIDE SEQUENCE [LARGE SCALE GENOMIC DNA]</scope>
    <source>
        <strain evidence="7 8">IBT 18842</strain>
    </source>
</reference>
<evidence type="ECO:0000256" key="3">
    <source>
        <dbReference type="ARBA" id="ARBA00023163"/>
    </source>
</evidence>
<evidence type="ECO:0000256" key="5">
    <source>
        <dbReference type="SAM" id="MobiDB-lite"/>
    </source>
</evidence>
<dbReference type="PANTHER" id="PTHR38791">
    <property type="entry name" value="ZN(II)2CYS6 TRANSCRIPTION FACTOR (EUROFUNG)-RELATED-RELATED"/>
    <property type="match status" value="1"/>
</dbReference>
<accession>A0A5N6TMJ8</accession>
<feature type="domain" description="Zn(2)-C6 fungal-type" evidence="6">
    <location>
        <begin position="10"/>
        <end position="38"/>
    </location>
</feature>
<dbReference type="AlphaFoldDB" id="A0A5N6TMJ8"/>
<keyword evidence="2" id="KW-0238">DNA-binding</keyword>